<dbReference type="SUPFAM" id="SSF52540">
    <property type="entry name" value="P-loop containing nucleoside triphosphate hydrolases"/>
    <property type="match status" value="1"/>
</dbReference>
<evidence type="ECO:0008006" key="4">
    <source>
        <dbReference type="Google" id="ProtNLM"/>
    </source>
</evidence>
<name>A0A1H0ZZK1_9ACTN</name>
<organism evidence="2 3">
    <name type="scientific">Actinopolyspora saharensis</name>
    <dbReference type="NCBI Taxonomy" id="995062"/>
    <lineage>
        <taxon>Bacteria</taxon>
        <taxon>Bacillati</taxon>
        <taxon>Actinomycetota</taxon>
        <taxon>Actinomycetes</taxon>
        <taxon>Actinopolysporales</taxon>
        <taxon>Actinopolysporaceae</taxon>
        <taxon>Actinopolyspora</taxon>
    </lineage>
</organism>
<keyword evidence="3" id="KW-1185">Reference proteome</keyword>
<dbReference type="EMBL" id="FNKO01000001">
    <property type="protein sequence ID" value="SDQ32813.1"/>
    <property type="molecule type" value="Genomic_DNA"/>
</dbReference>
<feature type="region of interest" description="Disordered" evidence="1">
    <location>
        <begin position="382"/>
        <end position="401"/>
    </location>
</feature>
<accession>A0A1H0ZZK1</accession>
<proteinExistence type="predicted"/>
<sequence length="401" mass="44984">MNHAGPERVYIHLGSPKTGTTYLQEVLWNNRADLGRAGVLYPGDRPDAHFHAALDLQNKQFQSDWFDENVPQAWDRLVAEAAEWSGTVVISHELFCTATPEQIERAMNDLAPAEVHLVCTARDLLRQLPAVWQEDVKNRHTLTFEEFVGGIRGTAEETNPLSELFWPRQDTAAILDKWAADIPAERVHVITVPPRGGDPTTVWNRFAELIGLQPEEFDTAVRRPNRSLGVAETEVLRKLNQRLDGRIPWSEHDETVKSRIAGGILGSRKPRTPLEVPAEHRQWLSEQSERIISELAGSGYHVIGDLAELRPEQSSATPSSHPDAADPEETTEVAVELLAELISDPPVRVLEPEPDPREPAPTGVRQSLVHLCEQHAASRKALQLYRTGKRTLRETRSRPTR</sequence>
<evidence type="ECO:0000256" key="1">
    <source>
        <dbReference type="SAM" id="MobiDB-lite"/>
    </source>
</evidence>
<dbReference type="InterPro" id="IPR027417">
    <property type="entry name" value="P-loop_NTPase"/>
</dbReference>
<dbReference type="Proteomes" id="UP000199301">
    <property type="component" value="Unassembled WGS sequence"/>
</dbReference>
<evidence type="ECO:0000313" key="3">
    <source>
        <dbReference type="Proteomes" id="UP000199301"/>
    </source>
</evidence>
<dbReference type="OrthoDB" id="5144031at2"/>
<dbReference type="RefSeq" id="WP_092521747.1">
    <property type="nucleotide sequence ID" value="NZ_FNKO01000001.1"/>
</dbReference>
<dbReference type="STRING" id="995062.SAMN04489718_1328"/>
<feature type="region of interest" description="Disordered" evidence="1">
    <location>
        <begin position="311"/>
        <end position="330"/>
    </location>
</feature>
<feature type="compositionally biased region" description="Basic and acidic residues" evidence="1">
    <location>
        <begin position="391"/>
        <end position="401"/>
    </location>
</feature>
<feature type="region of interest" description="Disordered" evidence="1">
    <location>
        <begin position="347"/>
        <end position="367"/>
    </location>
</feature>
<gene>
    <name evidence="2" type="ORF">SAMN04489718_1328</name>
</gene>
<reference evidence="3" key="1">
    <citation type="submission" date="2016-10" db="EMBL/GenBank/DDBJ databases">
        <authorList>
            <person name="Varghese N."/>
            <person name="Submissions S."/>
        </authorList>
    </citation>
    <scope>NUCLEOTIDE SEQUENCE [LARGE SCALE GENOMIC DNA]</scope>
    <source>
        <strain evidence="3">DSM 45459</strain>
    </source>
</reference>
<protein>
    <recommendedName>
        <fullName evidence="4">Sulfotransferase family protein</fullName>
    </recommendedName>
</protein>
<dbReference type="Gene3D" id="3.40.50.300">
    <property type="entry name" value="P-loop containing nucleotide triphosphate hydrolases"/>
    <property type="match status" value="1"/>
</dbReference>
<evidence type="ECO:0000313" key="2">
    <source>
        <dbReference type="EMBL" id="SDQ32813.1"/>
    </source>
</evidence>
<dbReference type="AlphaFoldDB" id="A0A1H0ZZK1"/>